<name>A0A7K0JFY6_PHOVU</name>
<dbReference type="Proteomes" id="UP000460950">
    <property type="component" value="Unassembled WGS sequence"/>
</dbReference>
<sequence length="278" mass="32088">MKNKQKLSASIIADVEVFDFLKEKVGERKTRTEAYCDLLDKSQNGFISPFLRRMDYVLEPHQCHVTISDLATEWRWHRATVRSFLDALEEMGQLKRVKLAKSVVITMALHEQEEKTDNVHEESTFTIRLMEALSNWIVGKTDSVMTGKSCTEMIQQKTGALFKKEEFLVSGTVLDESASYCEQQNEIREITMSCIAFAALQKVLRKSRFDDRKPLQDFFQNDCYGQWDNFLELCKNLAELVVTGTDNDVDIDNSQMKKELKFLRSPFLSLLAKSQEVI</sequence>
<dbReference type="SUPFAM" id="SSF46785">
    <property type="entry name" value="Winged helix' DNA-binding domain"/>
    <property type="match status" value="1"/>
</dbReference>
<dbReference type="EMBL" id="VULU01000020">
    <property type="protein sequence ID" value="MSS48934.1"/>
    <property type="molecule type" value="Genomic_DNA"/>
</dbReference>
<evidence type="ECO:0000313" key="1">
    <source>
        <dbReference type="EMBL" id="MSS48934.1"/>
    </source>
</evidence>
<reference evidence="1 2" key="1">
    <citation type="submission" date="2019-09" db="EMBL/GenBank/DDBJ databases">
        <title>In-depth cultivation of the pig gut microbiome towards novel bacterial diversity and tailored functional studies.</title>
        <authorList>
            <person name="Wylensek D."/>
            <person name="Hitch T.C.A."/>
            <person name="Clavel T."/>
        </authorList>
    </citation>
    <scope>NUCLEOTIDE SEQUENCE [LARGE SCALE GENOMIC DNA]</scope>
    <source>
        <strain evidence="1 2">WCA-389-WT-3C</strain>
    </source>
</reference>
<dbReference type="AlphaFoldDB" id="A0A7K0JFY6"/>
<dbReference type="RefSeq" id="WP_154577427.1">
    <property type="nucleotide sequence ID" value="NZ_VULU01000020.1"/>
</dbReference>
<protein>
    <submittedName>
        <fullName evidence="1">MarR family transcriptional regulator</fullName>
    </submittedName>
</protein>
<gene>
    <name evidence="1" type="ORF">FYJ30_11625</name>
</gene>
<dbReference type="InterPro" id="IPR036390">
    <property type="entry name" value="WH_DNA-bd_sf"/>
</dbReference>
<proteinExistence type="predicted"/>
<evidence type="ECO:0000313" key="2">
    <source>
        <dbReference type="Proteomes" id="UP000460950"/>
    </source>
</evidence>
<comment type="caution">
    <text evidence="1">The sequence shown here is derived from an EMBL/GenBank/DDBJ whole genome shotgun (WGS) entry which is preliminary data.</text>
</comment>
<organism evidence="1 2">
    <name type="scientific">Phocaeicola vulgatus</name>
    <name type="common">Bacteroides vulgatus</name>
    <dbReference type="NCBI Taxonomy" id="821"/>
    <lineage>
        <taxon>Bacteria</taxon>
        <taxon>Pseudomonadati</taxon>
        <taxon>Bacteroidota</taxon>
        <taxon>Bacteroidia</taxon>
        <taxon>Bacteroidales</taxon>
        <taxon>Bacteroidaceae</taxon>
        <taxon>Phocaeicola</taxon>
    </lineage>
</organism>
<accession>A0A7K0JFY6</accession>